<dbReference type="Pfam" id="PF03657">
    <property type="entry name" value="UPF0113"/>
    <property type="match status" value="1"/>
</dbReference>
<comment type="function">
    <text evidence="1 8">Required for proper 34S pre-rRNA processing and 60S ribosome subunit assembly.</text>
</comment>
<keyword evidence="11" id="KW-1185">Reference proteome</keyword>
<dbReference type="InterPro" id="IPR002478">
    <property type="entry name" value="PUA"/>
</dbReference>
<dbReference type="CDD" id="cd21146">
    <property type="entry name" value="Nip7_N_euk"/>
    <property type="match status" value="1"/>
</dbReference>
<evidence type="ECO:0000256" key="2">
    <source>
        <dbReference type="ARBA" id="ARBA00004604"/>
    </source>
</evidence>
<dbReference type="SUPFAM" id="SSF88697">
    <property type="entry name" value="PUA domain-like"/>
    <property type="match status" value="1"/>
</dbReference>
<dbReference type="PANTHER" id="PTHR23415">
    <property type="entry name" value="CYCLIN-DEPENDENT KINASES REGULATORY SUBUNIT/60S RIBOSOME SUBUNIT BIOGENESIS PROTEIN NIP7"/>
    <property type="match status" value="1"/>
</dbReference>
<evidence type="ECO:0000256" key="4">
    <source>
        <dbReference type="ARBA" id="ARBA00018162"/>
    </source>
</evidence>
<dbReference type="PROSITE" id="PS50890">
    <property type="entry name" value="PUA"/>
    <property type="match status" value="1"/>
</dbReference>
<dbReference type="Proteomes" id="UP000747542">
    <property type="component" value="Unassembled WGS sequence"/>
</dbReference>
<dbReference type="GO" id="GO:0003723">
    <property type="term" value="F:RNA binding"/>
    <property type="evidence" value="ECO:0007669"/>
    <property type="project" value="UniProtKB-KW"/>
</dbReference>
<keyword evidence="7 8" id="KW-0539">Nucleus</keyword>
<dbReference type="InterPro" id="IPR016686">
    <property type="entry name" value="Ribosomal_synth_fac_NIP7"/>
</dbReference>
<dbReference type="InterPro" id="IPR036974">
    <property type="entry name" value="PUA_sf"/>
</dbReference>
<dbReference type="InterPro" id="IPR015947">
    <property type="entry name" value="PUA-like_sf"/>
</dbReference>
<dbReference type="CDD" id="cd21151">
    <property type="entry name" value="PUA_Nip7-like"/>
    <property type="match status" value="1"/>
</dbReference>
<keyword evidence="5 8" id="KW-0690">Ribosome biogenesis</keyword>
<accession>A0A8J5MWX7</accession>
<dbReference type="Gene3D" id="2.30.130.10">
    <property type="entry name" value="PUA domain"/>
    <property type="match status" value="1"/>
</dbReference>
<evidence type="ECO:0000256" key="1">
    <source>
        <dbReference type="ARBA" id="ARBA00004087"/>
    </source>
</evidence>
<keyword evidence="6 8" id="KW-0694">RNA-binding</keyword>
<dbReference type="GO" id="GO:0042255">
    <property type="term" value="P:ribosome assembly"/>
    <property type="evidence" value="ECO:0007669"/>
    <property type="project" value="InterPro"/>
</dbReference>
<dbReference type="InterPro" id="IPR055359">
    <property type="entry name" value="Nip7_N_euk"/>
</dbReference>
<sequence>MRPLNNEETTLVFSKLKNYIGSNIRALLERSDGLYCFRLHNGRIYYVKEDIMKFAATLPRENIISLGVCFGKITKGGKFLVHITALEFLHPYCQQNKIWLKESAEQNFMYGNHVYKSGLARISENTPKYAGAVVYSSKDIPLGFGVAAKATAECRHADPMDIVCFHQADIGEYIRNEDTLV</sequence>
<evidence type="ECO:0000313" key="10">
    <source>
        <dbReference type="EMBL" id="KAG7165964.1"/>
    </source>
</evidence>
<dbReference type="GO" id="GO:0005730">
    <property type="term" value="C:nucleolus"/>
    <property type="evidence" value="ECO:0007669"/>
    <property type="project" value="UniProtKB-SubCell"/>
</dbReference>
<dbReference type="EMBL" id="JAHLQT010023139">
    <property type="protein sequence ID" value="KAG7165964.1"/>
    <property type="molecule type" value="Genomic_DNA"/>
</dbReference>
<dbReference type="AlphaFoldDB" id="A0A8J5MWX7"/>
<dbReference type="SMART" id="SM00359">
    <property type="entry name" value="PUA"/>
    <property type="match status" value="1"/>
</dbReference>
<comment type="subunit">
    <text evidence="8">Interacts with pre-ribosome complex.</text>
</comment>
<proteinExistence type="inferred from homology"/>
<name>A0A8J5MWX7_HOMAM</name>
<dbReference type="SUPFAM" id="SSF88802">
    <property type="entry name" value="Pre-PUA domain"/>
    <property type="match status" value="1"/>
</dbReference>
<reference evidence="10" key="1">
    <citation type="journal article" date="2021" name="Sci. Adv.">
        <title>The American lobster genome reveals insights on longevity, neural, and immune adaptations.</title>
        <authorList>
            <person name="Polinski J.M."/>
            <person name="Zimin A.V."/>
            <person name="Clark K.F."/>
            <person name="Kohn A.B."/>
            <person name="Sadowski N."/>
            <person name="Timp W."/>
            <person name="Ptitsyn A."/>
            <person name="Khanna P."/>
            <person name="Romanova D.Y."/>
            <person name="Williams P."/>
            <person name="Greenwood S.J."/>
            <person name="Moroz L.L."/>
            <person name="Walt D.R."/>
            <person name="Bodnar A.G."/>
        </authorList>
    </citation>
    <scope>NUCLEOTIDE SEQUENCE</scope>
    <source>
        <strain evidence="10">GMGI-L3</strain>
    </source>
</reference>
<evidence type="ECO:0000256" key="7">
    <source>
        <dbReference type="ARBA" id="ARBA00023242"/>
    </source>
</evidence>
<organism evidence="10 11">
    <name type="scientific">Homarus americanus</name>
    <name type="common">American lobster</name>
    <dbReference type="NCBI Taxonomy" id="6706"/>
    <lineage>
        <taxon>Eukaryota</taxon>
        <taxon>Metazoa</taxon>
        <taxon>Ecdysozoa</taxon>
        <taxon>Arthropoda</taxon>
        <taxon>Crustacea</taxon>
        <taxon>Multicrustacea</taxon>
        <taxon>Malacostraca</taxon>
        <taxon>Eumalacostraca</taxon>
        <taxon>Eucarida</taxon>
        <taxon>Decapoda</taxon>
        <taxon>Pleocyemata</taxon>
        <taxon>Astacidea</taxon>
        <taxon>Nephropoidea</taxon>
        <taxon>Nephropidae</taxon>
        <taxon>Homarus</taxon>
    </lineage>
</organism>
<dbReference type="FunFam" id="2.30.130.10:FF:000002">
    <property type="entry name" value="60S ribosome subunit biogenesis protein NIP7 homolog"/>
    <property type="match status" value="1"/>
</dbReference>
<evidence type="ECO:0000256" key="5">
    <source>
        <dbReference type="ARBA" id="ARBA00022517"/>
    </source>
</evidence>
<dbReference type="FunFam" id="3.10.450.220:FF:000001">
    <property type="entry name" value="60S ribosome subunit biogenesis protein NIP7 homolog"/>
    <property type="match status" value="1"/>
</dbReference>
<comment type="similarity">
    <text evidence="3 8">Belongs to the NIP7 family.</text>
</comment>
<evidence type="ECO:0000256" key="8">
    <source>
        <dbReference type="PIRNR" id="PIRNR017190"/>
    </source>
</evidence>
<evidence type="ECO:0000256" key="3">
    <source>
        <dbReference type="ARBA" id="ARBA00009895"/>
    </source>
</evidence>
<dbReference type="PIRSF" id="PIRSF017190">
    <property type="entry name" value="Rbsml_synth_fac_NIP7"/>
    <property type="match status" value="1"/>
</dbReference>
<dbReference type="InterPro" id="IPR005155">
    <property type="entry name" value="UPF0113_PUA"/>
</dbReference>
<evidence type="ECO:0000313" key="11">
    <source>
        <dbReference type="Proteomes" id="UP000747542"/>
    </source>
</evidence>
<gene>
    <name evidence="10" type="primary">nip7-L</name>
    <name evidence="10" type="ORF">Hamer_G011882</name>
</gene>
<comment type="subcellular location">
    <subcellularLocation>
        <location evidence="2">Nucleus</location>
        <location evidence="2">Nucleolus</location>
    </subcellularLocation>
</comment>
<comment type="caution">
    <text evidence="10">The sequence shown here is derived from an EMBL/GenBank/DDBJ whole genome shotgun (WGS) entry which is preliminary data.</text>
</comment>
<dbReference type="InterPro" id="IPR040598">
    <property type="entry name" value="NIP7_N"/>
</dbReference>
<dbReference type="Pfam" id="PF17833">
    <property type="entry name" value="pre-PUA_NIP7"/>
    <property type="match status" value="1"/>
</dbReference>
<evidence type="ECO:0000259" key="9">
    <source>
        <dbReference type="SMART" id="SM00359"/>
    </source>
</evidence>
<protein>
    <recommendedName>
        <fullName evidence="4 8">60S ribosome subunit biogenesis protein NIP7 homolog</fullName>
    </recommendedName>
</protein>
<feature type="domain" description="PUA" evidence="9">
    <location>
        <begin position="96"/>
        <end position="171"/>
    </location>
</feature>
<dbReference type="Gene3D" id="3.10.450.220">
    <property type="match status" value="1"/>
</dbReference>
<evidence type="ECO:0000256" key="6">
    <source>
        <dbReference type="ARBA" id="ARBA00022884"/>
    </source>
</evidence>